<keyword evidence="5 10" id="KW-0808">Transferase</keyword>
<dbReference type="GO" id="GO:0042124">
    <property type="term" value="F:1,3-beta-glucanosyltransferase activity"/>
    <property type="evidence" value="ECO:0007669"/>
    <property type="project" value="EnsemblFungi"/>
</dbReference>
<dbReference type="GO" id="GO:0005886">
    <property type="term" value="C:plasma membrane"/>
    <property type="evidence" value="ECO:0007669"/>
    <property type="project" value="UniProtKB-SubCell"/>
</dbReference>
<dbReference type="GO" id="GO:0098552">
    <property type="term" value="C:side of membrane"/>
    <property type="evidence" value="ECO:0007669"/>
    <property type="project" value="UniProtKB-KW"/>
</dbReference>
<dbReference type="GO" id="GO:0071970">
    <property type="term" value="P:fungal-type cell wall (1-&gt;3)-beta-D-glucan biosynthetic process"/>
    <property type="evidence" value="ECO:0007669"/>
    <property type="project" value="TreeGrafter"/>
</dbReference>
<dbReference type="SUPFAM" id="SSF51445">
    <property type="entry name" value="(Trans)glycosidases"/>
    <property type="match status" value="1"/>
</dbReference>
<dbReference type="InterPro" id="IPR017853">
    <property type="entry name" value="GH"/>
</dbReference>
<reference evidence="13" key="1">
    <citation type="journal article" date="2016" name="Nat. Commun.">
        <title>Genome analysis of three Pneumocystis species reveals adaptation mechanisms to life exclusively in mammalian hosts.</title>
        <authorList>
            <person name="Ma L."/>
            <person name="Chen Z."/>
            <person name="Huang D.W."/>
            <person name="Kutty G."/>
            <person name="Ishihara M."/>
            <person name="Wang H."/>
            <person name="Abouelleil A."/>
            <person name="Bishop L."/>
            <person name="Davey E."/>
            <person name="Deng R."/>
            <person name="Deng X."/>
            <person name="Fan L."/>
            <person name="Fantoni G."/>
            <person name="Fitzgerald M."/>
            <person name="Gogineni E."/>
            <person name="Goldberg J.M."/>
            <person name="Handley G."/>
            <person name="Hu X."/>
            <person name="Huber C."/>
            <person name="Jiao X."/>
            <person name="Jones K."/>
            <person name="Levin J.Z."/>
            <person name="Liu Y."/>
            <person name="Macdonald P."/>
            <person name="Melnikov A."/>
            <person name="Raley C."/>
            <person name="Sassi M."/>
            <person name="Sherman B.T."/>
            <person name="Song X."/>
            <person name="Sykes S."/>
            <person name="Tran B."/>
            <person name="Walsh L."/>
            <person name="Xia Y."/>
            <person name="Yang J."/>
            <person name="Young S."/>
            <person name="Zeng Q."/>
            <person name="Zheng X."/>
            <person name="Stephens R."/>
            <person name="Nusbaum C."/>
            <person name="Birren B.W."/>
            <person name="Azadi P."/>
            <person name="Lempicki R.A."/>
            <person name="Cuomo C.A."/>
            <person name="Kovacs J.A."/>
        </authorList>
    </citation>
    <scope>NUCLEOTIDE SEQUENCE [LARGE SCALE GENOMIC DNA]</scope>
    <source>
        <strain evidence="13">B80</strain>
    </source>
</reference>
<evidence type="ECO:0000256" key="7">
    <source>
        <dbReference type="ARBA" id="ARBA00023136"/>
    </source>
</evidence>
<dbReference type="GO" id="GO:0009277">
    <property type="term" value="C:fungal-type cell wall"/>
    <property type="evidence" value="ECO:0007669"/>
    <property type="project" value="EnsemblFungi"/>
</dbReference>
<evidence type="ECO:0000256" key="3">
    <source>
        <dbReference type="ARBA" id="ARBA00007528"/>
    </source>
</evidence>
<dbReference type="InterPro" id="IPR004886">
    <property type="entry name" value="Glucanosyltransferase"/>
</dbReference>
<evidence type="ECO:0000256" key="6">
    <source>
        <dbReference type="ARBA" id="ARBA00022729"/>
    </source>
</evidence>
<gene>
    <name evidence="12" type="ORF">T552_01340</name>
</gene>
<dbReference type="Pfam" id="PF03198">
    <property type="entry name" value="Glyco_hydro_72"/>
    <property type="match status" value="1"/>
</dbReference>
<keyword evidence="6 10" id="KW-0732">Signal</keyword>
<comment type="similarity">
    <text evidence="3 10">Belongs to the glycosyl hydrolase 72 family.</text>
</comment>
<evidence type="ECO:0000256" key="1">
    <source>
        <dbReference type="ARBA" id="ARBA00004196"/>
    </source>
</evidence>
<organism evidence="12 13">
    <name type="scientific">Pneumocystis carinii (strain B80)</name>
    <name type="common">Rat pneumocystis pneumonia agent</name>
    <name type="synonym">Pneumocystis carinii f. sp. carinii</name>
    <dbReference type="NCBI Taxonomy" id="1408658"/>
    <lineage>
        <taxon>Eukaryota</taxon>
        <taxon>Fungi</taxon>
        <taxon>Dikarya</taxon>
        <taxon>Ascomycota</taxon>
        <taxon>Taphrinomycotina</taxon>
        <taxon>Pneumocystomycetes</taxon>
        <taxon>Pneumocystaceae</taxon>
        <taxon>Pneumocystis</taxon>
    </lineage>
</organism>
<keyword evidence="8" id="KW-0325">Glycoprotein</keyword>
<dbReference type="AlphaFoldDB" id="A0A0W4ZLY4"/>
<evidence type="ECO:0000256" key="9">
    <source>
        <dbReference type="ARBA" id="ARBA00023288"/>
    </source>
</evidence>
<evidence type="ECO:0000313" key="12">
    <source>
        <dbReference type="EMBL" id="KTW29386.1"/>
    </source>
</evidence>
<dbReference type="EC" id="2.4.1.-" evidence="10"/>
<dbReference type="RefSeq" id="XP_018226579.1">
    <property type="nucleotide sequence ID" value="XM_018369927.1"/>
</dbReference>
<evidence type="ECO:0000313" key="13">
    <source>
        <dbReference type="Proteomes" id="UP000054454"/>
    </source>
</evidence>
<evidence type="ECO:0000256" key="5">
    <source>
        <dbReference type="ARBA" id="ARBA00022679"/>
    </source>
</evidence>
<proteinExistence type="inferred from homology"/>
<dbReference type="Proteomes" id="UP000054454">
    <property type="component" value="Unassembled WGS sequence"/>
</dbReference>
<protein>
    <recommendedName>
        <fullName evidence="10">1,3-beta-glucanosyltransferase</fullName>
        <ecNumber evidence="10">2.4.1.-</ecNumber>
    </recommendedName>
</protein>
<name>A0A0W4ZLY4_PNEC8</name>
<keyword evidence="7 10" id="KW-0472">Membrane</keyword>
<dbReference type="Gene3D" id="3.20.20.80">
    <property type="entry name" value="Glycosidases"/>
    <property type="match status" value="1"/>
</dbReference>
<comment type="function">
    <text evidence="10">Splits internally a 1,3-beta-glucan molecule and transfers the newly generated reducing end (the donor) to the non-reducing end of another 1,3-beta-glucan molecule (the acceptor) forming a 1,3-beta linkage, resulting in the elongation of 1,3-beta-glucan chains in the cell wall.</text>
</comment>
<dbReference type="PANTHER" id="PTHR31468:SF5">
    <property type="entry name" value="1,3-BETA-GLUCANOSYLTRANSFERASE GAS5"/>
    <property type="match status" value="1"/>
</dbReference>
<feature type="chain" id="PRO_5006774747" description="1,3-beta-glucanosyltransferase" evidence="10">
    <location>
        <begin position="23"/>
        <end position="391"/>
    </location>
</feature>
<evidence type="ECO:0000256" key="8">
    <source>
        <dbReference type="ARBA" id="ARBA00023180"/>
    </source>
</evidence>
<feature type="region of interest" description="Disordered" evidence="11">
    <location>
        <begin position="369"/>
        <end position="391"/>
    </location>
</feature>
<dbReference type="OrthoDB" id="421038at2759"/>
<dbReference type="VEuPathDB" id="FungiDB:T552_01340"/>
<comment type="caution">
    <text evidence="12">The sequence shown here is derived from an EMBL/GenBank/DDBJ whole genome shotgun (WGS) entry which is preliminary data.</text>
</comment>
<dbReference type="GeneID" id="28936129"/>
<keyword evidence="13" id="KW-1185">Reference proteome</keyword>
<evidence type="ECO:0000256" key="2">
    <source>
        <dbReference type="ARBA" id="ARBA00004589"/>
    </source>
</evidence>
<dbReference type="EMBL" id="LFVZ01000005">
    <property type="protein sequence ID" value="KTW29386.1"/>
    <property type="molecule type" value="Genomic_DNA"/>
</dbReference>
<sequence length="391" mass="44190">MIFSNGFLIFLLLDKARIAVNALNPLIIKGNAFFDSVTDKRFYVKGVDYQPGGSSGIIDPLSNTEACERDFALMKDLGINAIRVYQVDNADNHDYCMNILDKNGIYVFLDVNTALISLWSLNTKSSYTEEYIQNIFATVDAFKKYPNVAGFFAGNEVVSSVEQTRALPWVKAVVRDLKKYINLQSERKIPVGYSATDLNNRVPTAFYLNCGKAEERVDFYAINLYSWCSPSSFTTSGYSQRVVDFFDFKAPIFFSEYGCNRVVPRPFDEVEHIYSDKMTHVFSGGLVYEWTEESSNPNYGLVIVNGKEIVKKQDYFNLKEQYSKLNLDNDGGYKIREGGNECPKNAFPFNVNSPLPTIPRGAEKYFKNGAGKPLGLRPSGSRNRYARPIID</sequence>
<feature type="signal peptide" evidence="10">
    <location>
        <begin position="1"/>
        <end position="22"/>
    </location>
</feature>
<evidence type="ECO:0000256" key="4">
    <source>
        <dbReference type="ARBA" id="ARBA00022622"/>
    </source>
</evidence>
<evidence type="ECO:0000256" key="11">
    <source>
        <dbReference type="SAM" id="MobiDB-lite"/>
    </source>
</evidence>
<keyword evidence="4 10" id="KW-0336">GPI-anchor</keyword>
<accession>A0A0W4ZLY4</accession>
<dbReference type="GO" id="GO:0031505">
    <property type="term" value="P:fungal-type cell wall organization"/>
    <property type="evidence" value="ECO:0007669"/>
    <property type="project" value="TreeGrafter"/>
</dbReference>
<keyword evidence="9 10" id="KW-0449">Lipoprotein</keyword>
<comment type="subcellular location">
    <subcellularLocation>
        <location evidence="1">Cell envelope</location>
    </subcellularLocation>
    <subcellularLocation>
        <location evidence="10">Cell membrane</location>
        <topology evidence="10">Lipid-anchor</topology>
        <topology evidence="10">GPI-anchor</topology>
    </subcellularLocation>
    <subcellularLocation>
        <location evidence="2">Membrane</location>
        <topology evidence="2">Lipid-anchor</topology>
        <topology evidence="2">GPI-anchor</topology>
    </subcellularLocation>
</comment>
<dbReference type="PANTHER" id="PTHR31468">
    <property type="entry name" value="1,3-BETA-GLUCANOSYLTRANSFERASE GAS1"/>
    <property type="match status" value="1"/>
</dbReference>
<evidence type="ECO:0000256" key="10">
    <source>
        <dbReference type="RuleBase" id="RU361209"/>
    </source>
</evidence>